<evidence type="ECO:0000259" key="5">
    <source>
        <dbReference type="PROSITE" id="PS51387"/>
    </source>
</evidence>
<evidence type="ECO:0000256" key="2">
    <source>
        <dbReference type="ARBA" id="ARBA00022630"/>
    </source>
</evidence>
<dbReference type="KEGG" id="geo:Geob_0119"/>
<proteinExistence type="predicted"/>
<dbReference type="InterPro" id="IPR006094">
    <property type="entry name" value="Oxid_FAD_bind_N"/>
</dbReference>
<dbReference type="InterPro" id="IPR016170">
    <property type="entry name" value="Cytok_DH_C_sf"/>
</dbReference>
<reference evidence="6 7" key="1">
    <citation type="submission" date="2009-01" db="EMBL/GenBank/DDBJ databases">
        <title>Complete sequence of Geobacter sp. FRC-32.</title>
        <authorList>
            <consortium name="US DOE Joint Genome Institute"/>
            <person name="Lucas S."/>
            <person name="Copeland A."/>
            <person name="Lapidus A."/>
            <person name="Glavina del Rio T."/>
            <person name="Dalin E."/>
            <person name="Tice H."/>
            <person name="Bruce D."/>
            <person name="Goodwin L."/>
            <person name="Pitluck S."/>
            <person name="Saunders E."/>
            <person name="Brettin T."/>
            <person name="Detter J.C."/>
            <person name="Han C."/>
            <person name="Larimer F."/>
            <person name="Land M."/>
            <person name="Hauser L."/>
            <person name="Kyrpides N."/>
            <person name="Ovchinnikova G."/>
            <person name="Kostka J."/>
            <person name="Richardson P."/>
        </authorList>
    </citation>
    <scope>NUCLEOTIDE SEQUENCE [LARGE SCALE GENOMIC DNA]</scope>
    <source>
        <strain evidence="7">DSM 22248 / JCM 15807 / FRC-32</strain>
    </source>
</reference>
<evidence type="ECO:0000313" key="6">
    <source>
        <dbReference type="EMBL" id="ACM18493.1"/>
    </source>
</evidence>
<dbReference type="STRING" id="316067.Geob_0119"/>
<dbReference type="AlphaFoldDB" id="B9M8F8"/>
<dbReference type="SUPFAM" id="SSF55103">
    <property type="entry name" value="FAD-linked oxidases, C-terminal domain"/>
    <property type="match status" value="1"/>
</dbReference>
<organism evidence="6 7">
    <name type="scientific">Geotalea daltonii (strain DSM 22248 / JCM 15807 / FRC-32)</name>
    <name type="common">Geobacter daltonii</name>
    <dbReference type="NCBI Taxonomy" id="316067"/>
    <lineage>
        <taxon>Bacteria</taxon>
        <taxon>Pseudomonadati</taxon>
        <taxon>Thermodesulfobacteriota</taxon>
        <taxon>Desulfuromonadia</taxon>
        <taxon>Geobacterales</taxon>
        <taxon>Geobacteraceae</taxon>
        <taxon>Geotalea</taxon>
    </lineage>
</organism>
<dbReference type="Gene3D" id="3.30.43.10">
    <property type="entry name" value="Uridine Diphospho-n-acetylenolpyruvylglucosamine Reductase, domain 2"/>
    <property type="match status" value="1"/>
</dbReference>
<dbReference type="InterPro" id="IPR004113">
    <property type="entry name" value="FAD-bd_oxidored_4_C"/>
</dbReference>
<dbReference type="GO" id="GO:0008720">
    <property type="term" value="F:D-lactate dehydrogenase (NAD+) activity"/>
    <property type="evidence" value="ECO:0007669"/>
    <property type="project" value="TreeGrafter"/>
</dbReference>
<dbReference type="Gene3D" id="3.40.462.10">
    <property type="entry name" value="FAD-linked oxidases, C-terminal domain"/>
    <property type="match status" value="1"/>
</dbReference>
<dbReference type="InterPro" id="IPR016167">
    <property type="entry name" value="FAD-bd_PCMH_sub1"/>
</dbReference>
<dbReference type="GO" id="GO:0071949">
    <property type="term" value="F:FAD binding"/>
    <property type="evidence" value="ECO:0007669"/>
    <property type="project" value="InterPro"/>
</dbReference>
<dbReference type="InterPro" id="IPR016171">
    <property type="entry name" value="Vanillyl_alc_oxidase_C-sub2"/>
</dbReference>
<dbReference type="PANTHER" id="PTHR11748">
    <property type="entry name" value="D-LACTATE DEHYDROGENASE"/>
    <property type="match status" value="1"/>
</dbReference>
<accession>B9M8F8</accession>
<dbReference type="Gene3D" id="1.10.45.10">
    <property type="entry name" value="Vanillyl-alcohol Oxidase, Chain A, domain 4"/>
    <property type="match status" value="1"/>
</dbReference>
<evidence type="ECO:0000256" key="4">
    <source>
        <dbReference type="ARBA" id="ARBA00023002"/>
    </source>
</evidence>
<dbReference type="eggNOG" id="COG0277">
    <property type="taxonomic scope" value="Bacteria"/>
</dbReference>
<sequence length="549" mass="61587">MSRFVALPQGVSEATFAKAIQEYRALLGEGRVRTDPASLQSYMKIMIPESEELHKPSAAMYPKTVKEIQAIVAIANKYKTPLWTVSTGKNMGYGSSAPATRGQIVLDLKTMKKIIHVDEELGYCLVEPGVTYYDLQQHFKKHKMNLWVDVPAPSAMASPMGNTADRGVGYTPYGEHFLFSCGMEVVLANGDVIRTGTGGVPNSTSWQANKWGYGPYVDGIFTQSNYGILTKLGVWLMKGPPPGGYFPFLMKFPKVEMLADIIKTLMPLRLAQIIPNACIVVNAGWEAAGYFTYDKNGKGTNRETFYKGKDSLPPKVFQQIMDKYDVGAWNFYAAVYGSPEQVALNWKYVSGAFKAKFGNQVRIITEKEAKDDPIFEYRRQLMMGGSTLQEFGLYNWRGGGGSMWFAPVAAARPSECDRQMRLATEVLNKYGFDYVSEFIVGWRDMHHIIDLLYDRTDREEMNKAYKCFDELLTVFTNNGWGTYRTNTAFMDKVSHSYGPGMRDIHYRLKRALDPNNILAPGKSGIDLNPHNPGYAFNEGLNHGRPLDVP</sequence>
<keyword evidence="7" id="KW-1185">Reference proteome</keyword>
<evidence type="ECO:0000256" key="1">
    <source>
        <dbReference type="ARBA" id="ARBA00001974"/>
    </source>
</evidence>
<dbReference type="HOGENOM" id="CLU_024402_0_1_7"/>
<gene>
    <name evidence="6" type="primary">pcmI</name>
    <name evidence="6" type="ordered locus">Geob_0119</name>
</gene>
<dbReference type="Gene3D" id="3.30.465.10">
    <property type="match status" value="1"/>
</dbReference>
<keyword evidence="4" id="KW-0560">Oxidoreductase</keyword>
<feature type="domain" description="FAD-binding PCMH-type" evidence="5">
    <location>
        <begin position="46"/>
        <end position="239"/>
    </location>
</feature>
<dbReference type="InterPro" id="IPR016166">
    <property type="entry name" value="FAD-bd_PCMH"/>
</dbReference>
<keyword evidence="2" id="KW-0285">Flavoprotein</keyword>
<protein>
    <submittedName>
        <fullName evidence="6">p-cresol methylhydroxylase, alpha-prime subunit</fullName>
    </submittedName>
</protein>
<dbReference type="Proteomes" id="UP000007721">
    <property type="component" value="Chromosome"/>
</dbReference>
<dbReference type="Pfam" id="PF02913">
    <property type="entry name" value="FAD-oxidase_C"/>
    <property type="match status" value="1"/>
</dbReference>
<dbReference type="SUPFAM" id="SSF56176">
    <property type="entry name" value="FAD-binding/transporter-associated domain-like"/>
    <property type="match status" value="1"/>
</dbReference>
<dbReference type="PANTHER" id="PTHR11748:SF114">
    <property type="entry name" value="ARYL-ALCOHOL OXIDASE VANILLYL-ALCOHOL OXIDASE (AFU_ORTHOLOGUE AFUA_3G09500)-RELATED"/>
    <property type="match status" value="1"/>
</dbReference>
<dbReference type="InterPro" id="IPR016164">
    <property type="entry name" value="FAD-linked_Oxase-like_C"/>
</dbReference>
<dbReference type="PROSITE" id="PS51387">
    <property type="entry name" value="FAD_PCMH"/>
    <property type="match status" value="1"/>
</dbReference>
<dbReference type="GO" id="GO:0004458">
    <property type="term" value="F:D-lactate dehydrogenase (cytochrome) activity"/>
    <property type="evidence" value="ECO:0007669"/>
    <property type="project" value="TreeGrafter"/>
</dbReference>
<dbReference type="InterPro" id="IPR036318">
    <property type="entry name" value="FAD-bd_PCMH-like_sf"/>
</dbReference>
<evidence type="ECO:0000313" key="7">
    <source>
        <dbReference type="Proteomes" id="UP000007721"/>
    </source>
</evidence>
<dbReference type="Pfam" id="PF01565">
    <property type="entry name" value="FAD_binding_4"/>
    <property type="match status" value="1"/>
</dbReference>
<name>B9M8F8_GEODF</name>
<dbReference type="EMBL" id="CP001390">
    <property type="protein sequence ID" value="ACM18493.1"/>
    <property type="molecule type" value="Genomic_DNA"/>
</dbReference>
<evidence type="ECO:0000256" key="3">
    <source>
        <dbReference type="ARBA" id="ARBA00022827"/>
    </source>
</evidence>
<keyword evidence="3" id="KW-0274">FAD</keyword>
<comment type="cofactor">
    <cofactor evidence="1">
        <name>FAD</name>
        <dbReference type="ChEBI" id="CHEBI:57692"/>
    </cofactor>
</comment>
<dbReference type="InterPro" id="IPR016169">
    <property type="entry name" value="FAD-bd_PCMH_sub2"/>
</dbReference>
<dbReference type="GO" id="GO:1903457">
    <property type="term" value="P:lactate catabolic process"/>
    <property type="evidence" value="ECO:0007669"/>
    <property type="project" value="TreeGrafter"/>
</dbReference>
<dbReference type="RefSeq" id="WP_012645222.1">
    <property type="nucleotide sequence ID" value="NC_011979.1"/>
</dbReference>